<keyword evidence="3" id="KW-1185">Reference proteome</keyword>
<comment type="caution">
    <text evidence="2">The sequence shown here is derived from an EMBL/GenBank/DDBJ whole genome shotgun (WGS) entry which is preliminary data.</text>
</comment>
<proteinExistence type="predicted"/>
<gene>
    <name evidence="2" type="ORF">HPB51_010442</name>
</gene>
<reference evidence="2" key="1">
    <citation type="journal article" date="2020" name="Cell">
        <title>Large-Scale Comparative Analyses of Tick Genomes Elucidate Their Genetic Diversity and Vector Capacities.</title>
        <authorList>
            <consortium name="Tick Genome and Microbiome Consortium (TIGMIC)"/>
            <person name="Jia N."/>
            <person name="Wang J."/>
            <person name="Shi W."/>
            <person name="Du L."/>
            <person name="Sun Y."/>
            <person name="Zhan W."/>
            <person name="Jiang J.F."/>
            <person name="Wang Q."/>
            <person name="Zhang B."/>
            <person name="Ji P."/>
            <person name="Bell-Sakyi L."/>
            <person name="Cui X.M."/>
            <person name="Yuan T.T."/>
            <person name="Jiang B.G."/>
            <person name="Yang W.F."/>
            <person name="Lam T.T."/>
            <person name="Chang Q.C."/>
            <person name="Ding S.J."/>
            <person name="Wang X.J."/>
            <person name="Zhu J.G."/>
            <person name="Ruan X.D."/>
            <person name="Zhao L."/>
            <person name="Wei J.T."/>
            <person name="Ye R.Z."/>
            <person name="Que T.C."/>
            <person name="Du C.H."/>
            <person name="Zhou Y.H."/>
            <person name="Cheng J.X."/>
            <person name="Dai P.F."/>
            <person name="Guo W.B."/>
            <person name="Han X.H."/>
            <person name="Huang E.J."/>
            <person name="Li L.F."/>
            <person name="Wei W."/>
            <person name="Gao Y.C."/>
            <person name="Liu J.Z."/>
            <person name="Shao H.Z."/>
            <person name="Wang X."/>
            <person name="Wang C.C."/>
            <person name="Yang T.C."/>
            <person name="Huo Q.B."/>
            <person name="Li W."/>
            <person name="Chen H.Y."/>
            <person name="Chen S.E."/>
            <person name="Zhou L.G."/>
            <person name="Ni X.B."/>
            <person name="Tian J.H."/>
            <person name="Sheng Y."/>
            <person name="Liu T."/>
            <person name="Pan Y.S."/>
            <person name="Xia L.Y."/>
            <person name="Li J."/>
            <person name="Zhao F."/>
            <person name="Cao W.C."/>
        </authorList>
    </citation>
    <scope>NUCLEOTIDE SEQUENCE</scope>
    <source>
        <strain evidence="2">Rmic-2018</strain>
    </source>
</reference>
<evidence type="ECO:0000313" key="2">
    <source>
        <dbReference type="EMBL" id="KAH8030611.1"/>
    </source>
</evidence>
<dbReference type="AlphaFoldDB" id="A0A9J6E7N8"/>
<organism evidence="2 3">
    <name type="scientific">Rhipicephalus microplus</name>
    <name type="common">Cattle tick</name>
    <name type="synonym">Boophilus microplus</name>
    <dbReference type="NCBI Taxonomy" id="6941"/>
    <lineage>
        <taxon>Eukaryota</taxon>
        <taxon>Metazoa</taxon>
        <taxon>Ecdysozoa</taxon>
        <taxon>Arthropoda</taxon>
        <taxon>Chelicerata</taxon>
        <taxon>Arachnida</taxon>
        <taxon>Acari</taxon>
        <taxon>Parasitiformes</taxon>
        <taxon>Ixodida</taxon>
        <taxon>Ixodoidea</taxon>
        <taxon>Ixodidae</taxon>
        <taxon>Rhipicephalinae</taxon>
        <taxon>Rhipicephalus</taxon>
        <taxon>Boophilus</taxon>
    </lineage>
</organism>
<feature type="region of interest" description="Disordered" evidence="1">
    <location>
        <begin position="124"/>
        <end position="163"/>
    </location>
</feature>
<dbReference type="Proteomes" id="UP000821866">
    <property type="component" value="Chromosome 3"/>
</dbReference>
<feature type="compositionally biased region" description="Polar residues" evidence="1">
    <location>
        <begin position="150"/>
        <end position="163"/>
    </location>
</feature>
<reference evidence="2" key="2">
    <citation type="submission" date="2021-09" db="EMBL/GenBank/DDBJ databases">
        <authorList>
            <person name="Jia N."/>
            <person name="Wang J."/>
            <person name="Shi W."/>
            <person name="Du L."/>
            <person name="Sun Y."/>
            <person name="Zhan W."/>
            <person name="Jiang J."/>
            <person name="Wang Q."/>
            <person name="Zhang B."/>
            <person name="Ji P."/>
            <person name="Sakyi L.B."/>
            <person name="Cui X."/>
            <person name="Yuan T."/>
            <person name="Jiang B."/>
            <person name="Yang W."/>
            <person name="Lam T.T.-Y."/>
            <person name="Chang Q."/>
            <person name="Ding S."/>
            <person name="Wang X."/>
            <person name="Zhu J."/>
            <person name="Ruan X."/>
            <person name="Zhao L."/>
            <person name="Wei J."/>
            <person name="Que T."/>
            <person name="Du C."/>
            <person name="Cheng J."/>
            <person name="Dai P."/>
            <person name="Han X."/>
            <person name="Huang E."/>
            <person name="Gao Y."/>
            <person name="Liu J."/>
            <person name="Shao H."/>
            <person name="Ye R."/>
            <person name="Li L."/>
            <person name="Wei W."/>
            <person name="Wang X."/>
            <person name="Wang C."/>
            <person name="Huo Q."/>
            <person name="Li W."/>
            <person name="Guo W."/>
            <person name="Chen H."/>
            <person name="Chen S."/>
            <person name="Zhou L."/>
            <person name="Zhou L."/>
            <person name="Ni X."/>
            <person name="Tian J."/>
            <person name="Zhou Y."/>
            <person name="Sheng Y."/>
            <person name="Liu T."/>
            <person name="Pan Y."/>
            <person name="Xia L."/>
            <person name="Li J."/>
            <person name="Zhao F."/>
            <person name="Cao W."/>
        </authorList>
    </citation>
    <scope>NUCLEOTIDE SEQUENCE</scope>
    <source>
        <strain evidence="2">Rmic-2018</strain>
        <tissue evidence="2">Larvae</tissue>
    </source>
</reference>
<name>A0A9J6E7N8_RHIMP</name>
<evidence type="ECO:0000256" key="1">
    <source>
        <dbReference type="SAM" id="MobiDB-lite"/>
    </source>
</evidence>
<accession>A0A9J6E7N8</accession>
<evidence type="ECO:0000313" key="3">
    <source>
        <dbReference type="Proteomes" id="UP000821866"/>
    </source>
</evidence>
<sequence>MWGRRCLRFPSAQPLTFGQRRLRDPKMVTAPCSVNLFEQLDDAAWVKAYRSAVSEDDILNNEEGLLQSKLEELKLMILQDHDTAKDDDAPKQPLNPEIKASHDVLCNLLPPLVESIERQDLKTLENSATKSRKSAVERSASMNFKRGSRKQQSQARSYTPVCMSNSEDARDRLSSFAASSLPHLGKDLNVWFHQEDY</sequence>
<dbReference type="EMBL" id="JABSTU010000005">
    <property type="protein sequence ID" value="KAH8030611.1"/>
    <property type="molecule type" value="Genomic_DNA"/>
</dbReference>
<protein>
    <submittedName>
        <fullName evidence="2">Uncharacterized protein</fullName>
    </submittedName>
</protein>